<dbReference type="NCBIfam" id="NF005489">
    <property type="entry name" value="PRK07102.1"/>
    <property type="match status" value="1"/>
</dbReference>
<evidence type="ECO:0000313" key="3">
    <source>
        <dbReference type="EMBL" id="KON94567.1"/>
    </source>
</evidence>
<dbReference type="Pfam" id="PF00106">
    <property type="entry name" value="adh_short"/>
    <property type="match status" value="1"/>
</dbReference>
<dbReference type="GO" id="GO:0016491">
    <property type="term" value="F:oxidoreductase activity"/>
    <property type="evidence" value="ECO:0007669"/>
    <property type="project" value="UniProtKB-KW"/>
</dbReference>
<keyword evidence="5" id="KW-1185">Reference proteome</keyword>
<comment type="similarity">
    <text evidence="1">Belongs to the short-chain dehydrogenases/reductases (SDR) family.</text>
</comment>
<dbReference type="Gene3D" id="3.40.50.720">
    <property type="entry name" value="NAD(P)-binding Rossmann-like Domain"/>
    <property type="match status" value="1"/>
</dbReference>
<proteinExistence type="inferred from homology"/>
<evidence type="ECO:0000313" key="5">
    <source>
        <dbReference type="Proteomes" id="UP000037269"/>
    </source>
</evidence>
<reference evidence="3 5" key="1">
    <citation type="submission" date="2015-07" db="EMBL/GenBank/DDBJ databases">
        <title>Fjat-14205 dsm 2895.</title>
        <authorList>
            <person name="Liu B."/>
            <person name="Wang J."/>
            <person name="Zhu Y."/>
            <person name="Liu G."/>
            <person name="Chen Q."/>
            <person name="Chen Z."/>
            <person name="Lan J."/>
            <person name="Che J."/>
            <person name="Ge C."/>
            <person name="Shi H."/>
            <person name="Pan Z."/>
            <person name="Liu X."/>
        </authorList>
    </citation>
    <scope>NUCLEOTIDE SEQUENCE [LARGE SCALE GENOMIC DNA]</scope>
    <source>
        <strain evidence="3 5">DSM 2895</strain>
    </source>
</reference>
<evidence type="ECO:0000313" key="4">
    <source>
        <dbReference type="EMBL" id="SDI46589.1"/>
    </source>
</evidence>
<dbReference type="InterPro" id="IPR036291">
    <property type="entry name" value="NAD(P)-bd_dom_sf"/>
</dbReference>
<protein>
    <submittedName>
        <fullName evidence="3">Short-chain dehydrogenase</fullName>
    </submittedName>
</protein>
<dbReference type="RefSeq" id="WP_043067613.1">
    <property type="nucleotide sequence ID" value="NZ_BJOA01000211.1"/>
</dbReference>
<organism evidence="3 5">
    <name type="scientific">Aneurinibacillus migulanus</name>
    <name type="common">Bacillus migulanus</name>
    <dbReference type="NCBI Taxonomy" id="47500"/>
    <lineage>
        <taxon>Bacteria</taxon>
        <taxon>Bacillati</taxon>
        <taxon>Bacillota</taxon>
        <taxon>Bacilli</taxon>
        <taxon>Bacillales</taxon>
        <taxon>Paenibacillaceae</taxon>
        <taxon>Aneurinibacillus group</taxon>
        <taxon>Aneurinibacillus</taxon>
    </lineage>
</organism>
<dbReference type="AlphaFoldDB" id="A0A0D1XJF5"/>
<reference evidence="4 6" key="2">
    <citation type="submission" date="2016-10" db="EMBL/GenBank/DDBJ databases">
        <authorList>
            <person name="de Groot N.N."/>
        </authorList>
    </citation>
    <scope>NUCLEOTIDE SEQUENCE [LARGE SCALE GENOMIC DNA]</scope>
    <source>
        <strain evidence="4 6">DSM 2895</strain>
    </source>
</reference>
<dbReference type="InterPro" id="IPR002347">
    <property type="entry name" value="SDR_fam"/>
</dbReference>
<dbReference type="SUPFAM" id="SSF51735">
    <property type="entry name" value="NAD(P)-binding Rossmann-fold domains"/>
    <property type="match status" value="1"/>
</dbReference>
<dbReference type="EMBL" id="FNED01000004">
    <property type="protein sequence ID" value="SDI46589.1"/>
    <property type="molecule type" value="Genomic_DNA"/>
</dbReference>
<evidence type="ECO:0000256" key="2">
    <source>
        <dbReference type="ARBA" id="ARBA00023002"/>
    </source>
</evidence>
<dbReference type="GeneID" id="42304124"/>
<keyword evidence="2" id="KW-0560">Oxidoreductase</keyword>
<sequence length="244" mass="27332">MNIVVLGATSGIAQAIATKLAQEGHHLILAGRRMDELEAMSNDLRIRNQVDVYPAHFDALAMDTHEAFVSSCLERFSTLDGVVLAYGYMGDQKESETDMDIVKRTIDTNYTSCVSILNRFASYFEQQKSGFICALSSVAGDRGRQSNYTYGSSKGALSLYLQGLRNRLSSAGVTVLTVKPGFVDTKMTYGQEGMFLVAKPEKVANDIYKAIRSRKSVLYTPFFWRWIMMIIRLIPESIFKKMKL</sequence>
<gene>
    <name evidence="3" type="ORF">AF333_02720</name>
    <name evidence="4" type="ORF">SAMN04487909_104113</name>
</gene>
<dbReference type="Proteomes" id="UP000182836">
    <property type="component" value="Unassembled WGS sequence"/>
</dbReference>
<dbReference type="STRING" id="47500.AF333_02720"/>
<dbReference type="PANTHER" id="PTHR44196">
    <property type="entry name" value="DEHYDROGENASE/REDUCTASE SDR FAMILY MEMBER 7B"/>
    <property type="match status" value="1"/>
</dbReference>
<dbReference type="OrthoDB" id="9808814at2"/>
<accession>A0A0D1XJF5</accession>
<dbReference type="PANTHER" id="PTHR44196:SF3">
    <property type="entry name" value="SHORT CHAIN DEHYDROGENASE FAMILY PROTEIN"/>
    <property type="match status" value="1"/>
</dbReference>
<dbReference type="EMBL" id="LGUG01000004">
    <property type="protein sequence ID" value="KON94567.1"/>
    <property type="molecule type" value="Genomic_DNA"/>
</dbReference>
<evidence type="ECO:0000256" key="1">
    <source>
        <dbReference type="ARBA" id="ARBA00006484"/>
    </source>
</evidence>
<evidence type="ECO:0000313" key="6">
    <source>
        <dbReference type="Proteomes" id="UP000182836"/>
    </source>
</evidence>
<dbReference type="GO" id="GO:0016020">
    <property type="term" value="C:membrane"/>
    <property type="evidence" value="ECO:0007669"/>
    <property type="project" value="TreeGrafter"/>
</dbReference>
<dbReference type="InterPro" id="IPR020904">
    <property type="entry name" value="Sc_DH/Rdtase_CS"/>
</dbReference>
<dbReference type="PROSITE" id="PS00061">
    <property type="entry name" value="ADH_SHORT"/>
    <property type="match status" value="1"/>
</dbReference>
<name>A0A0D1XJF5_ANEMI</name>
<dbReference type="PRINTS" id="PR00081">
    <property type="entry name" value="GDHRDH"/>
</dbReference>
<dbReference type="PATRIC" id="fig|47500.8.peg.2891"/>
<dbReference type="Proteomes" id="UP000037269">
    <property type="component" value="Unassembled WGS sequence"/>
</dbReference>